<dbReference type="InterPro" id="IPR011037">
    <property type="entry name" value="Pyrv_Knase-like_insert_dom_sf"/>
</dbReference>
<dbReference type="Pfam" id="PF03473">
    <property type="entry name" value="MOSC"/>
    <property type="match status" value="1"/>
</dbReference>
<dbReference type="GO" id="GO:0003824">
    <property type="term" value="F:catalytic activity"/>
    <property type="evidence" value="ECO:0007669"/>
    <property type="project" value="InterPro"/>
</dbReference>
<evidence type="ECO:0000313" key="3">
    <source>
        <dbReference type="Proteomes" id="UP000319818"/>
    </source>
</evidence>
<protein>
    <recommendedName>
        <fullName evidence="1">MOSC domain-containing protein</fullName>
    </recommendedName>
</protein>
<evidence type="ECO:0000259" key="1">
    <source>
        <dbReference type="PROSITE" id="PS51340"/>
    </source>
</evidence>
<sequence>MSARVVSLHTYPIKGCAGVPLTSAYLTPAGLTHDRTFMIVDEHGVFRSQRREAQLAPIRPEVLDDGRELRLHAPGTDGVRVAVDLDGPRRPVEMFGQPYRAIDQGDAVARWLTRVVGSPSRLVRVPPEHDRVTDGETPGRAGFADSGALLVASRASLAELNRRIADRGATGVPIDRFRPNIVVDGWAEPHVEDEARELTVGDAELAFAKQAIRCAVTLVDQLTGVRTGPEPLRTLADYRRVPGKGVAFGAKFSVLTPGQLAVGDDVVVRRWSGTAVTAQPSTS</sequence>
<dbReference type="InterPro" id="IPR005302">
    <property type="entry name" value="MoCF_Sase_C"/>
</dbReference>
<gene>
    <name evidence="2" type="ORF">FB388_5638</name>
</gene>
<dbReference type="AlphaFoldDB" id="A0A543FX77"/>
<dbReference type="GO" id="GO:0030151">
    <property type="term" value="F:molybdenum ion binding"/>
    <property type="evidence" value="ECO:0007669"/>
    <property type="project" value="InterPro"/>
</dbReference>
<dbReference type="PANTHER" id="PTHR14237">
    <property type="entry name" value="MOLYBDOPTERIN COFACTOR SULFURASE MOSC"/>
    <property type="match status" value="1"/>
</dbReference>
<dbReference type="OrthoDB" id="9793178at2"/>
<feature type="domain" description="MOSC" evidence="1">
    <location>
        <begin position="120"/>
        <end position="269"/>
    </location>
</feature>
<dbReference type="RefSeq" id="WP_142105077.1">
    <property type="nucleotide sequence ID" value="NZ_VFPH01000002.1"/>
</dbReference>
<reference evidence="2 3" key="1">
    <citation type="submission" date="2019-06" db="EMBL/GenBank/DDBJ databases">
        <title>Sequencing the genomes of 1000 actinobacteria strains.</title>
        <authorList>
            <person name="Klenk H.-P."/>
        </authorList>
    </citation>
    <scope>NUCLEOTIDE SEQUENCE [LARGE SCALE GENOMIC DNA]</scope>
    <source>
        <strain evidence="2 3">DSM 45511</strain>
    </source>
</reference>
<organism evidence="2 3">
    <name type="scientific">Pseudonocardia cypriaca</name>
    <dbReference type="NCBI Taxonomy" id="882449"/>
    <lineage>
        <taxon>Bacteria</taxon>
        <taxon>Bacillati</taxon>
        <taxon>Actinomycetota</taxon>
        <taxon>Actinomycetes</taxon>
        <taxon>Pseudonocardiales</taxon>
        <taxon>Pseudonocardiaceae</taxon>
        <taxon>Pseudonocardia</taxon>
    </lineage>
</organism>
<dbReference type="SUPFAM" id="SSF50800">
    <property type="entry name" value="PK beta-barrel domain-like"/>
    <property type="match status" value="1"/>
</dbReference>
<comment type="caution">
    <text evidence="2">The sequence shown here is derived from an EMBL/GenBank/DDBJ whole genome shotgun (WGS) entry which is preliminary data.</text>
</comment>
<proteinExistence type="predicted"/>
<keyword evidence="3" id="KW-1185">Reference proteome</keyword>
<dbReference type="EMBL" id="VFPH01000002">
    <property type="protein sequence ID" value="TQM38405.1"/>
    <property type="molecule type" value="Genomic_DNA"/>
</dbReference>
<dbReference type="PANTHER" id="PTHR14237:SF19">
    <property type="entry name" value="MITOCHONDRIAL AMIDOXIME REDUCING COMPONENT 1"/>
    <property type="match status" value="1"/>
</dbReference>
<dbReference type="InterPro" id="IPR005303">
    <property type="entry name" value="MOCOS_middle"/>
</dbReference>
<dbReference type="SUPFAM" id="SSF141673">
    <property type="entry name" value="MOSC N-terminal domain-like"/>
    <property type="match status" value="1"/>
</dbReference>
<dbReference type="Pfam" id="PF03476">
    <property type="entry name" value="MOSC_N"/>
    <property type="match status" value="1"/>
</dbReference>
<dbReference type="GO" id="GO:0030170">
    <property type="term" value="F:pyridoxal phosphate binding"/>
    <property type="evidence" value="ECO:0007669"/>
    <property type="project" value="InterPro"/>
</dbReference>
<name>A0A543FX77_9PSEU</name>
<dbReference type="Proteomes" id="UP000319818">
    <property type="component" value="Unassembled WGS sequence"/>
</dbReference>
<accession>A0A543FX77</accession>
<dbReference type="PROSITE" id="PS51340">
    <property type="entry name" value="MOSC"/>
    <property type="match status" value="1"/>
</dbReference>
<evidence type="ECO:0000313" key="2">
    <source>
        <dbReference type="EMBL" id="TQM38405.1"/>
    </source>
</evidence>